<keyword evidence="3" id="KW-0808">Transferase</keyword>
<organism evidence="3 4">
    <name type="scientific">Micromonospora echinofusca</name>
    <dbReference type="NCBI Taxonomy" id="47858"/>
    <lineage>
        <taxon>Bacteria</taxon>
        <taxon>Bacillati</taxon>
        <taxon>Actinomycetota</taxon>
        <taxon>Actinomycetes</taxon>
        <taxon>Micromonosporales</taxon>
        <taxon>Micromonosporaceae</taxon>
        <taxon>Micromonospora</taxon>
    </lineage>
</organism>
<keyword evidence="4" id="KW-1185">Reference proteome</keyword>
<dbReference type="PANTHER" id="PTHR30576:SF8">
    <property type="entry name" value="UNDECAPRENYL-PHOSPHATE GALACTOSE PHOSPHOTRANSFERASE"/>
    <property type="match status" value="1"/>
</dbReference>
<protein>
    <submittedName>
        <fullName evidence="3">Sugar transferase</fullName>
    </submittedName>
</protein>
<evidence type="ECO:0000313" key="3">
    <source>
        <dbReference type="EMBL" id="MBO4205819.1"/>
    </source>
</evidence>
<comment type="similarity">
    <text evidence="1">Belongs to the bacterial sugar transferase family.</text>
</comment>
<dbReference type="InterPro" id="IPR003362">
    <property type="entry name" value="Bact_transf"/>
</dbReference>
<feature type="domain" description="Bacterial sugar transferase" evidence="2">
    <location>
        <begin position="2"/>
        <end position="176"/>
    </location>
</feature>
<dbReference type="Pfam" id="PF02397">
    <property type="entry name" value="Bac_transf"/>
    <property type="match status" value="1"/>
</dbReference>
<proteinExistence type="inferred from homology"/>
<dbReference type="GO" id="GO:0016740">
    <property type="term" value="F:transferase activity"/>
    <property type="evidence" value="ECO:0007669"/>
    <property type="project" value="UniProtKB-KW"/>
</dbReference>
<evidence type="ECO:0000259" key="2">
    <source>
        <dbReference type="Pfam" id="PF02397"/>
    </source>
</evidence>
<gene>
    <name evidence="3" type="ORF">GSF22_07340</name>
</gene>
<dbReference type="Proteomes" id="UP000823521">
    <property type="component" value="Unassembled WGS sequence"/>
</dbReference>
<accession>A0ABS3VN63</accession>
<name>A0ABS3VN63_MICEH</name>
<dbReference type="PANTHER" id="PTHR30576">
    <property type="entry name" value="COLANIC BIOSYNTHESIS UDP-GLUCOSE LIPID CARRIER TRANSFERASE"/>
    <property type="match status" value="1"/>
</dbReference>
<sequence>MKRTLDLTVALLVLIAAAPVILLAVLLIRLRLGSPVVFVQERTGRGEQPFRIYKFRTMTDERDADGNLLPDGVRCRGLGVVLRRLSIDELPQLWNVVRGDLSLVGPRPLVPRYDPWYTDRERQRFLVPPGITGLAQVNGRNGLPWNERLEYDVQYVENWSPWLDLRILVRTVGNVLLGSGIAVDPTATMLDLDHERHLLAQGAERQLSGVPS</sequence>
<evidence type="ECO:0000256" key="1">
    <source>
        <dbReference type="ARBA" id="ARBA00006464"/>
    </source>
</evidence>
<comment type="caution">
    <text evidence="3">The sequence shown here is derived from an EMBL/GenBank/DDBJ whole genome shotgun (WGS) entry which is preliminary data.</text>
</comment>
<reference evidence="3 4" key="1">
    <citation type="submission" date="2019-12" db="EMBL/GenBank/DDBJ databases">
        <title>Whole genome sequencing of endophytic Actinobacterium Micromonospora sp. MPMI6T.</title>
        <authorList>
            <person name="Evv R."/>
            <person name="Podile A.R."/>
        </authorList>
    </citation>
    <scope>NUCLEOTIDE SEQUENCE [LARGE SCALE GENOMIC DNA]</scope>
    <source>
        <strain evidence="3 4">MPMI6</strain>
    </source>
</reference>
<evidence type="ECO:0000313" key="4">
    <source>
        <dbReference type="Proteomes" id="UP000823521"/>
    </source>
</evidence>
<dbReference type="EMBL" id="WVUH01000038">
    <property type="protein sequence ID" value="MBO4205819.1"/>
    <property type="molecule type" value="Genomic_DNA"/>
</dbReference>